<dbReference type="Proteomes" id="UP000006237">
    <property type="component" value="Unassembled WGS sequence"/>
</dbReference>
<dbReference type="EMBL" id="ACHF01000016">
    <property type="protein sequence ID" value="EEI64043.1"/>
    <property type="molecule type" value="Genomic_DNA"/>
</dbReference>
<sequence>MLRQIAIIAGLFSAHAEVFPRSALKLGGACPLLRACGGISPQKD</sequence>
<reference evidence="1 2" key="1">
    <citation type="submission" date="2009-01" db="EMBL/GenBank/DDBJ databases">
        <authorList>
            <person name="Qin X."/>
            <person name="Bachman B."/>
            <person name="Battles P."/>
            <person name="Bell A."/>
            <person name="Bess C."/>
            <person name="Bickham C."/>
            <person name="Chaboub L."/>
            <person name="Chen D."/>
            <person name="Coyle M."/>
            <person name="Deiros D.R."/>
            <person name="Dinh H."/>
            <person name="Forbes L."/>
            <person name="Fowler G."/>
            <person name="Francisco L."/>
            <person name="Fu Q."/>
            <person name="Gubbala S."/>
            <person name="Hale W."/>
            <person name="Han Y."/>
            <person name="Hemphill L."/>
            <person name="Highlander S.K."/>
            <person name="Hirani K."/>
            <person name="Hogues M."/>
            <person name="Jackson L."/>
            <person name="Jakkamsetti A."/>
            <person name="Javaid M."/>
            <person name="Jiang H."/>
            <person name="Korchina V."/>
            <person name="Kovar C."/>
            <person name="Lara F."/>
            <person name="Lee S."/>
            <person name="Mata R."/>
            <person name="Mathew T."/>
            <person name="Moen C."/>
            <person name="Morales K."/>
            <person name="Munidasa M."/>
            <person name="Nazareth L."/>
            <person name="Ngo R."/>
            <person name="Nguyen L."/>
            <person name="Okwuonu G."/>
            <person name="Ongeri F."/>
            <person name="Patil S."/>
            <person name="Petrosino J."/>
            <person name="Pham C."/>
            <person name="Pham P."/>
            <person name="Pu L.-L."/>
            <person name="Puazo M."/>
            <person name="Raj R."/>
            <person name="Reid J."/>
            <person name="Rouhana J."/>
            <person name="Saada N."/>
            <person name="Shang Y."/>
            <person name="Simmons D."/>
            <person name="Thornton R."/>
            <person name="Warren J."/>
            <person name="Weissenberger G."/>
            <person name="Zhang J."/>
            <person name="Zhang L."/>
            <person name="Zhou C."/>
            <person name="Zhu D."/>
            <person name="Muzny D."/>
            <person name="Worley K."/>
            <person name="Gibbs R."/>
        </authorList>
    </citation>
    <scope>NUCLEOTIDE SEQUENCE [LARGE SCALE GENOMIC DNA]</scope>
    <source>
        <strain evidence="1 2">ATCC 51866</strain>
    </source>
</reference>
<protein>
    <submittedName>
        <fullName evidence="1">Uncharacterized protein</fullName>
    </submittedName>
</protein>
<evidence type="ECO:0000313" key="2">
    <source>
        <dbReference type="Proteomes" id="UP000006237"/>
    </source>
</evidence>
<comment type="caution">
    <text evidence="1">The sequence shown here is derived from an EMBL/GenBank/DDBJ whole genome shotgun (WGS) entry which is preliminary data.</text>
</comment>
<accession>A0ABP2DZI1</accession>
<gene>
    <name evidence="1" type="ORF">HMPREF0293_0488</name>
</gene>
<proteinExistence type="predicted"/>
<name>A0ABP2DZI1_9CORY</name>
<keyword evidence="2" id="KW-1185">Reference proteome</keyword>
<evidence type="ECO:0000313" key="1">
    <source>
        <dbReference type="EMBL" id="EEI64043.1"/>
    </source>
</evidence>
<organism evidence="1 2">
    <name type="scientific">Corynebacterium glucuronolyticum ATCC 51866</name>
    <dbReference type="NCBI Taxonomy" id="548478"/>
    <lineage>
        <taxon>Bacteria</taxon>
        <taxon>Bacillati</taxon>
        <taxon>Actinomycetota</taxon>
        <taxon>Actinomycetes</taxon>
        <taxon>Mycobacteriales</taxon>
        <taxon>Corynebacteriaceae</taxon>
        <taxon>Corynebacterium</taxon>
    </lineage>
</organism>